<dbReference type="EMBL" id="GEDG01034824">
    <property type="protein sequence ID" value="JAP09535.1"/>
    <property type="molecule type" value="Transcribed_RNA"/>
</dbReference>
<evidence type="ECO:0000256" key="1">
    <source>
        <dbReference type="SAM" id="Phobius"/>
    </source>
</evidence>
<organism evidence="2">
    <name type="scientific">Solanum chacoense</name>
    <name type="common">Chaco potato</name>
    <dbReference type="NCBI Taxonomy" id="4108"/>
    <lineage>
        <taxon>Eukaryota</taxon>
        <taxon>Viridiplantae</taxon>
        <taxon>Streptophyta</taxon>
        <taxon>Embryophyta</taxon>
        <taxon>Tracheophyta</taxon>
        <taxon>Spermatophyta</taxon>
        <taxon>Magnoliopsida</taxon>
        <taxon>eudicotyledons</taxon>
        <taxon>Gunneridae</taxon>
        <taxon>Pentapetalae</taxon>
        <taxon>asterids</taxon>
        <taxon>lamiids</taxon>
        <taxon>Solanales</taxon>
        <taxon>Solanaceae</taxon>
        <taxon>Solanoideae</taxon>
        <taxon>Solaneae</taxon>
        <taxon>Solanum</taxon>
    </lineage>
</organism>
<sequence length="81" mass="9697">MKVHFKLLEATFFLQYETLYFSLYISMLNCTLPLAFWCRLEFVNDVDTFLDFISSFQFRVGIDLCNQLYRCQHNISAVLNH</sequence>
<feature type="transmembrane region" description="Helical" evidence="1">
    <location>
        <begin position="20"/>
        <end position="38"/>
    </location>
</feature>
<evidence type="ECO:0000313" key="2">
    <source>
        <dbReference type="EMBL" id="JAP09535.1"/>
    </source>
</evidence>
<dbReference type="AlphaFoldDB" id="A0A0V0GMP8"/>
<keyword evidence="1" id="KW-0472">Membrane</keyword>
<protein>
    <submittedName>
        <fullName evidence="2">Putative ovule protein</fullName>
    </submittedName>
</protein>
<proteinExistence type="predicted"/>
<keyword evidence="1" id="KW-0812">Transmembrane</keyword>
<accession>A0A0V0GMP8</accession>
<reference evidence="2" key="1">
    <citation type="submission" date="2015-12" db="EMBL/GenBank/DDBJ databases">
        <title>Gene expression during late stages of embryo sac development: a critical building block for successful pollen-pistil interactions.</title>
        <authorList>
            <person name="Liu Y."/>
            <person name="Joly V."/>
            <person name="Sabar M."/>
            <person name="Matton D.P."/>
        </authorList>
    </citation>
    <scope>NUCLEOTIDE SEQUENCE</scope>
</reference>
<keyword evidence="1" id="KW-1133">Transmembrane helix</keyword>
<name>A0A0V0GMP8_SOLCH</name>